<evidence type="ECO:0000259" key="4">
    <source>
        <dbReference type="PROSITE" id="PS50014"/>
    </source>
</evidence>
<dbReference type="InterPro" id="IPR050935">
    <property type="entry name" value="Bromo_chromatin_reader"/>
</dbReference>
<dbReference type="STRING" id="1884261.A0A5C3QWR6"/>
<organism evidence="6 7">
    <name type="scientific">Pterulicium gracile</name>
    <dbReference type="NCBI Taxonomy" id="1884261"/>
    <lineage>
        <taxon>Eukaryota</taxon>
        <taxon>Fungi</taxon>
        <taxon>Dikarya</taxon>
        <taxon>Basidiomycota</taxon>
        <taxon>Agaricomycotina</taxon>
        <taxon>Agaricomycetes</taxon>
        <taxon>Agaricomycetidae</taxon>
        <taxon>Agaricales</taxon>
        <taxon>Pleurotineae</taxon>
        <taxon>Pterulaceae</taxon>
        <taxon>Pterulicium</taxon>
    </lineage>
</organism>
<feature type="compositionally biased region" description="Pro residues" evidence="3">
    <location>
        <begin position="563"/>
        <end position="579"/>
    </location>
</feature>
<dbReference type="Proteomes" id="UP000305067">
    <property type="component" value="Unassembled WGS sequence"/>
</dbReference>
<feature type="domain" description="Bromo" evidence="4">
    <location>
        <begin position="412"/>
        <end position="484"/>
    </location>
</feature>
<dbReference type="SMART" id="SM00297">
    <property type="entry name" value="BROMO"/>
    <property type="match status" value="2"/>
</dbReference>
<feature type="region of interest" description="Disordered" evidence="3">
    <location>
        <begin position="1"/>
        <end position="182"/>
    </location>
</feature>
<name>A0A5C3QWR6_9AGAR</name>
<keyword evidence="7" id="KW-1185">Reference proteome</keyword>
<reference evidence="6 7" key="1">
    <citation type="journal article" date="2019" name="Nat. Ecol. Evol.">
        <title>Megaphylogeny resolves global patterns of mushroom evolution.</title>
        <authorList>
            <person name="Varga T."/>
            <person name="Krizsan K."/>
            <person name="Foldi C."/>
            <person name="Dima B."/>
            <person name="Sanchez-Garcia M."/>
            <person name="Sanchez-Ramirez S."/>
            <person name="Szollosi G.J."/>
            <person name="Szarkandi J.G."/>
            <person name="Papp V."/>
            <person name="Albert L."/>
            <person name="Andreopoulos W."/>
            <person name="Angelini C."/>
            <person name="Antonin V."/>
            <person name="Barry K.W."/>
            <person name="Bougher N.L."/>
            <person name="Buchanan P."/>
            <person name="Buyck B."/>
            <person name="Bense V."/>
            <person name="Catcheside P."/>
            <person name="Chovatia M."/>
            <person name="Cooper J."/>
            <person name="Damon W."/>
            <person name="Desjardin D."/>
            <person name="Finy P."/>
            <person name="Geml J."/>
            <person name="Haridas S."/>
            <person name="Hughes K."/>
            <person name="Justo A."/>
            <person name="Karasinski D."/>
            <person name="Kautmanova I."/>
            <person name="Kiss B."/>
            <person name="Kocsube S."/>
            <person name="Kotiranta H."/>
            <person name="LaButti K.M."/>
            <person name="Lechner B.E."/>
            <person name="Liimatainen K."/>
            <person name="Lipzen A."/>
            <person name="Lukacs Z."/>
            <person name="Mihaltcheva S."/>
            <person name="Morgado L.N."/>
            <person name="Niskanen T."/>
            <person name="Noordeloos M.E."/>
            <person name="Ohm R.A."/>
            <person name="Ortiz-Santana B."/>
            <person name="Ovrebo C."/>
            <person name="Racz N."/>
            <person name="Riley R."/>
            <person name="Savchenko A."/>
            <person name="Shiryaev A."/>
            <person name="Soop K."/>
            <person name="Spirin V."/>
            <person name="Szebenyi C."/>
            <person name="Tomsovsky M."/>
            <person name="Tulloss R.E."/>
            <person name="Uehling J."/>
            <person name="Grigoriev I.V."/>
            <person name="Vagvolgyi C."/>
            <person name="Papp T."/>
            <person name="Martin F.M."/>
            <person name="Miettinen O."/>
            <person name="Hibbett D.S."/>
            <person name="Nagy L.G."/>
        </authorList>
    </citation>
    <scope>NUCLEOTIDE SEQUENCE [LARGE SCALE GENOMIC DNA]</scope>
    <source>
        <strain evidence="6 7">CBS 309.79</strain>
    </source>
</reference>
<dbReference type="InterPro" id="IPR036427">
    <property type="entry name" value="Bromodomain-like_sf"/>
</dbReference>
<feature type="region of interest" description="Disordered" evidence="3">
    <location>
        <begin position="666"/>
        <end position="691"/>
    </location>
</feature>
<dbReference type="GO" id="GO:0006355">
    <property type="term" value="P:regulation of DNA-templated transcription"/>
    <property type="evidence" value="ECO:0007669"/>
    <property type="project" value="TreeGrafter"/>
</dbReference>
<accession>A0A5C3QWR6</accession>
<feature type="domain" description="Bromo" evidence="4">
    <location>
        <begin position="199"/>
        <end position="283"/>
    </location>
</feature>
<dbReference type="Pfam" id="PF00439">
    <property type="entry name" value="Bromodomain"/>
    <property type="match status" value="2"/>
</dbReference>
<evidence type="ECO:0000256" key="1">
    <source>
        <dbReference type="ARBA" id="ARBA00023117"/>
    </source>
</evidence>
<dbReference type="InterPro" id="IPR001487">
    <property type="entry name" value="Bromodomain"/>
</dbReference>
<feature type="compositionally biased region" description="Acidic residues" evidence="3">
    <location>
        <begin position="510"/>
        <end position="521"/>
    </location>
</feature>
<sequence>MSEPPQVTLDRANGEQLNGNVNGSGKVNGFHHPDEELQQEAPDVFMEGPMHPPPATNGTHSPVNGYSSTVDEEGPPTKRARKHSDADQASTHFATPPPTSHMASPVPESAVPNSASTATFAEPPSLTATTDGYSSSPPPPSTSMSEQTPFHAPMPVETTPVPASAVYTPAPPPPPVPTGPSSISVSQHRFMLSTVRNLKKMKDATPFVAPVDPIKLQIPHYFSIVTQPMDLSTVERKLASSNPSRPDPNPLNPRYTAVDQFTVDVRRIFSNCTLFNGADHAVTHMGKRVEEAFLRSIKQMPPSVENKPPPPKKITPPPPPPPVASTSAPIKKEKAVTRRASTTIAALPPVRRNDESLASARPKRETHPPPPKDLPHNEPPKKRLKAKRGKDDAYAEQFKYCSKILSDLWKKQHANIASPFYEPVDWQAMNLPDYPKMVKKPMDMSTIRRKLDNGEYLTPVKFYEDFKLMIRNCLNYNPGGSIVNTAGIELQRLFDEKWRHLPAVRKPSPDMDESSAGESDEGERQRKIQALENQMLSMTNQLSALKGGNKVKDVKKKEKKPVNKPPVPSTSKPLPPKPTKPVVSKKKSKKAAAIEDDALSFDQKKDLSDAIGRLEGETLEKVIKIIHDSVPELKNSSEEIELEVDSLPPSVLIKLYNLVIRPLKAGPKRNRGKSTGTGTGGLKRKSMDEDVEAEKIRRLEERMALFDNAGGSASAAISHAVGGAESDSDSSSGSDSSGSDSE</sequence>
<dbReference type="EMBL" id="ML178815">
    <property type="protein sequence ID" value="TFL06435.1"/>
    <property type="molecule type" value="Genomic_DNA"/>
</dbReference>
<evidence type="ECO:0000313" key="7">
    <source>
        <dbReference type="Proteomes" id="UP000305067"/>
    </source>
</evidence>
<feature type="domain" description="NET" evidence="5">
    <location>
        <begin position="589"/>
        <end position="670"/>
    </location>
</feature>
<dbReference type="PANTHER" id="PTHR22880">
    <property type="entry name" value="FALZ-RELATED BROMODOMAIN-CONTAINING PROTEINS"/>
    <property type="match status" value="1"/>
</dbReference>
<dbReference type="PRINTS" id="PR00503">
    <property type="entry name" value="BROMODOMAIN"/>
</dbReference>
<dbReference type="GO" id="GO:0000785">
    <property type="term" value="C:chromatin"/>
    <property type="evidence" value="ECO:0007669"/>
    <property type="project" value="TreeGrafter"/>
</dbReference>
<feature type="region of interest" description="Disordered" evidence="3">
    <location>
        <begin position="236"/>
        <end position="255"/>
    </location>
</feature>
<feature type="compositionally biased region" description="Polar residues" evidence="3">
    <location>
        <begin position="56"/>
        <end position="69"/>
    </location>
</feature>
<dbReference type="PRINTS" id="PR01217">
    <property type="entry name" value="PRICHEXTENSN"/>
</dbReference>
<dbReference type="Gene3D" id="1.20.1270.220">
    <property type="match status" value="1"/>
</dbReference>
<dbReference type="InterPro" id="IPR038336">
    <property type="entry name" value="NET_sf"/>
</dbReference>
<feature type="region of interest" description="Disordered" evidence="3">
    <location>
        <begin position="540"/>
        <end position="589"/>
    </location>
</feature>
<feature type="compositionally biased region" description="Low complexity" evidence="3">
    <location>
        <begin position="158"/>
        <end position="168"/>
    </location>
</feature>
<keyword evidence="1 2" id="KW-0103">Bromodomain</keyword>
<proteinExistence type="predicted"/>
<feature type="region of interest" description="Disordered" evidence="3">
    <location>
        <begin position="716"/>
        <end position="742"/>
    </location>
</feature>
<dbReference type="GO" id="GO:0005634">
    <property type="term" value="C:nucleus"/>
    <property type="evidence" value="ECO:0007669"/>
    <property type="project" value="TreeGrafter"/>
</dbReference>
<dbReference type="SUPFAM" id="SSF47370">
    <property type="entry name" value="Bromodomain"/>
    <property type="match status" value="2"/>
</dbReference>
<dbReference type="Gene3D" id="1.20.920.10">
    <property type="entry name" value="Bromodomain-like"/>
    <property type="match status" value="2"/>
</dbReference>
<evidence type="ECO:0000256" key="3">
    <source>
        <dbReference type="SAM" id="MobiDB-lite"/>
    </source>
</evidence>
<feature type="compositionally biased region" description="Pro residues" evidence="3">
    <location>
        <begin position="169"/>
        <end position="178"/>
    </location>
</feature>
<feature type="region of interest" description="Disordered" evidence="3">
    <location>
        <begin position="504"/>
        <end position="525"/>
    </location>
</feature>
<evidence type="ECO:0000313" key="6">
    <source>
        <dbReference type="EMBL" id="TFL06435.1"/>
    </source>
</evidence>
<evidence type="ECO:0000256" key="2">
    <source>
        <dbReference type="PROSITE-ProRule" id="PRU00035"/>
    </source>
</evidence>
<dbReference type="InterPro" id="IPR027353">
    <property type="entry name" value="NET_dom"/>
</dbReference>
<dbReference type="PANTHER" id="PTHR22880:SF225">
    <property type="entry name" value="BROMODOMAIN-CONTAINING PROTEIN BET-1-RELATED"/>
    <property type="match status" value="1"/>
</dbReference>
<feature type="region of interest" description="Disordered" evidence="3">
    <location>
        <begin position="299"/>
        <end position="390"/>
    </location>
</feature>
<dbReference type="PROSITE" id="PS51525">
    <property type="entry name" value="NET"/>
    <property type="match status" value="1"/>
</dbReference>
<dbReference type="Pfam" id="PF17035">
    <property type="entry name" value="BET"/>
    <property type="match status" value="1"/>
</dbReference>
<protein>
    <submittedName>
        <fullName evidence="6">Bromodomain-containing protein</fullName>
    </submittedName>
</protein>
<dbReference type="GO" id="GO:0006338">
    <property type="term" value="P:chromatin remodeling"/>
    <property type="evidence" value="ECO:0007669"/>
    <property type="project" value="TreeGrafter"/>
</dbReference>
<gene>
    <name evidence="6" type="ORF">BDV98DRAFT_559402</name>
</gene>
<feature type="compositionally biased region" description="Low complexity" evidence="3">
    <location>
        <begin position="18"/>
        <end position="28"/>
    </location>
</feature>
<feature type="compositionally biased region" description="Pro residues" evidence="3">
    <location>
        <begin position="307"/>
        <end position="323"/>
    </location>
</feature>
<dbReference type="AlphaFoldDB" id="A0A5C3QWR6"/>
<dbReference type="PROSITE" id="PS50014">
    <property type="entry name" value="BROMODOMAIN_2"/>
    <property type="match status" value="2"/>
</dbReference>
<dbReference type="OrthoDB" id="784962at2759"/>
<evidence type="ECO:0000259" key="5">
    <source>
        <dbReference type="PROSITE" id="PS51525"/>
    </source>
</evidence>